<dbReference type="Proteomes" id="UP000177230">
    <property type="component" value="Unassembled WGS sequence"/>
</dbReference>
<evidence type="ECO:0000313" key="1">
    <source>
        <dbReference type="EMBL" id="OGF13098.1"/>
    </source>
</evidence>
<accession>A0A1F5RFF6</accession>
<comment type="caution">
    <text evidence="1">The sequence shown here is derived from an EMBL/GenBank/DDBJ whole genome shotgun (WGS) entry which is preliminary data.</text>
</comment>
<evidence type="ECO:0000313" key="2">
    <source>
        <dbReference type="Proteomes" id="UP000177230"/>
    </source>
</evidence>
<dbReference type="AlphaFoldDB" id="A0A1F5RFF6"/>
<sequence length="296" mass="32046">MPIKRITFALLFLTGCCFWITPGLAQQPIKGRLRMADSTFIQIVKTIDGSSNVGSIIQIDSVNILLQTSVTAMTIPIVKITEIKEIPAESIKNGEYWFSNPNATRLFFGPTAQMLKKGQGYFSDTYIFFPQVVFGLTDNITLGGGISLFPGGGGNQIIYLMPKVGMPVSEKFHLAGGALIIKLPDLDQEASTVGVLYGAGTYGGPDRSFTAGLGYGFAGDEMADRPMVMVGGEHRLSRRVSFVTENWLFPGLDQPLVSAGFRFFGEGLAVDLALANVLGEDMVTPGIPFIDFVYNF</sequence>
<name>A0A1F5RFF6_9BACT</name>
<reference evidence="1 2" key="1">
    <citation type="journal article" date="2016" name="Nat. Commun.">
        <title>Thousands of microbial genomes shed light on interconnected biogeochemical processes in an aquifer system.</title>
        <authorList>
            <person name="Anantharaman K."/>
            <person name="Brown C.T."/>
            <person name="Hug L.A."/>
            <person name="Sharon I."/>
            <person name="Castelle C.J."/>
            <person name="Probst A.J."/>
            <person name="Thomas B.C."/>
            <person name="Singh A."/>
            <person name="Wilkins M.J."/>
            <person name="Karaoz U."/>
            <person name="Brodie E.L."/>
            <person name="Williams K.H."/>
            <person name="Hubbard S.S."/>
            <person name="Banfield J.F."/>
        </authorList>
    </citation>
    <scope>NUCLEOTIDE SEQUENCE [LARGE SCALE GENOMIC DNA]</scope>
</reference>
<protein>
    <submittedName>
        <fullName evidence="1">Uncharacterized protein</fullName>
    </submittedName>
</protein>
<dbReference type="EMBL" id="MFFM01000026">
    <property type="protein sequence ID" value="OGF13098.1"/>
    <property type="molecule type" value="Genomic_DNA"/>
</dbReference>
<dbReference type="PROSITE" id="PS51257">
    <property type="entry name" value="PROKAR_LIPOPROTEIN"/>
    <property type="match status" value="1"/>
</dbReference>
<organism evidence="1 2">
    <name type="scientific">Candidatus Edwardsbacteria bacterium GWF2_54_11</name>
    <dbReference type="NCBI Taxonomy" id="1817851"/>
    <lineage>
        <taxon>Bacteria</taxon>
        <taxon>Candidatus Edwardsiibacteriota</taxon>
    </lineage>
</organism>
<gene>
    <name evidence="1" type="ORF">A2024_04790</name>
</gene>
<proteinExistence type="predicted"/>